<dbReference type="PANTHER" id="PTHR37293">
    <property type="entry name" value="PHAGE REPLICATION PROTEIN-RELATED"/>
    <property type="match status" value="1"/>
</dbReference>
<organism evidence="2 3">
    <name type="scientific">Vagococcus fluvialis</name>
    <dbReference type="NCBI Taxonomy" id="2738"/>
    <lineage>
        <taxon>Bacteria</taxon>
        <taxon>Bacillati</taxon>
        <taxon>Bacillota</taxon>
        <taxon>Bacilli</taxon>
        <taxon>Lactobacillales</taxon>
        <taxon>Enterococcaceae</taxon>
        <taxon>Vagococcus</taxon>
    </lineage>
</organism>
<sequence>MADMKWIKLATDIPDNMKIKRIRRLPDGNNVILFWVFLLARAGDSNSKGGLFISDRLPYTVEDLADDFNFSTEFVNFALITLEQNRMIEIYEDIIFIKNWEEYQSVDKFEKIREQTRIRVANHREKQKQLALENKCNVTCNADVTQSNATEEELEEELDKDIDKKNKKPKKHKYGEYKNVLLSDEELEKLKKEFPTDWKERIERLSEYIAMSGRKYKDFLAVIRNWAKKDKKKAGAKRDTGEYDNLF</sequence>
<dbReference type="PANTHER" id="PTHR37293:SF7">
    <property type="entry name" value="HYPOTHETICAL PHAGE PROTEIN"/>
    <property type="match status" value="1"/>
</dbReference>
<name>A0A7X6D7F7_9ENTE</name>
<dbReference type="Pfam" id="PF09681">
    <property type="entry name" value="Phage_rep_org_N"/>
    <property type="match status" value="1"/>
</dbReference>
<dbReference type="InterPro" id="IPR010056">
    <property type="entry name" value="Phage_rep_org__N"/>
</dbReference>
<dbReference type="EMBL" id="JAAVMB010000003">
    <property type="protein sequence ID" value="NKC67207.1"/>
    <property type="molecule type" value="Genomic_DNA"/>
</dbReference>
<gene>
    <name evidence="2" type="ORF">HED35_03830</name>
</gene>
<evidence type="ECO:0000259" key="1">
    <source>
        <dbReference type="Pfam" id="PF09681"/>
    </source>
</evidence>
<dbReference type="RefSeq" id="WP_167806463.1">
    <property type="nucleotide sequence ID" value="NZ_JAAVMB010000003.1"/>
</dbReference>
<reference evidence="2 3" key="1">
    <citation type="submission" date="2020-03" db="EMBL/GenBank/DDBJ databases">
        <title>Bacterial samples isolated from urine from healthy bovine heifers (Gyr breed).</title>
        <authorList>
            <person name="Giannattasio-Ferraz S."/>
            <person name="Maskeri L."/>
            <person name="Penido A."/>
            <person name="Barbosa-Stancioli E.F."/>
            <person name="Putonti C."/>
        </authorList>
    </citation>
    <scope>NUCLEOTIDE SEQUENCE [LARGE SCALE GENOMIC DNA]</scope>
    <source>
        <strain evidence="2 3">UFMG-H7</strain>
    </source>
</reference>
<feature type="domain" description="Phage replisome organiser N-terminal" evidence="1">
    <location>
        <begin position="6"/>
        <end position="125"/>
    </location>
</feature>
<dbReference type="InterPro" id="IPR036390">
    <property type="entry name" value="WH_DNA-bd_sf"/>
</dbReference>
<protein>
    <submittedName>
        <fullName evidence="2">Replication protein</fullName>
    </submittedName>
</protein>
<comment type="caution">
    <text evidence="2">The sequence shown here is derived from an EMBL/GenBank/DDBJ whole genome shotgun (WGS) entry which is preliminary data.</text>
</comment>
<proteinExistence type="predicted"/>
<dbReference type="SUPFAM" id="SSF46785">
    <property type="entry name" value="Winged helix' DNA-binding domain"/>
    <property type="match status" value="1"/>
</dbReference>
<dbReference type="NCBIfam" id="TIGR01714">
    <property type="entry name" value="phage_rep_org_N"/>
    <property type="match status" value="1"/>
</dbReference>
<accession>A0A7X6D7F7</accession>
<dbReference type="AlphaFoldDB" id="A0A7X6D7F7"/>
<dbReference type="Proteomes" id="UP000521358">
    <property type="component" value="Unassembled WGS sequence"/>
</dbReference>
<evidence type="ECO:0000313" key="2">
    <source>
        <dbReference type="EMBL" id="NKC67207.1"/>
    </source>
</evidence>
<evidence type="ECO:0000313" key="3">
    <source>
        <dbReference type="Proteomes" id="UP000521358"/>
    </source>
</evidence>
<dbReference type="InterPro" id="IPR053162">
    <property type="entry name" value="DnaD"/>
</dbReference>